<sequence>MSYPPYSEKQQPGPGAPAGPVYQPQPQPVPQYPAQGAAPPYNPSATVDYSASRGLLPGQPQQQVYYVPPPQQQYYAQPHPYPPQPGVQYVYVPQQDPYRSNMAAGSALGCISAMLAGLCCFGLFF</sequence>
<dbReference type="Proteomes" id="UP001139981">
    <property type="component" value="Unassembled WGS sequence"/>
</dbReference>
<gene>
    <name evidence="1" type="ORF">IWW38_000693</name>
</gene>
<organism evidence="1 2">
    <name type="scientific">Coemansia aciculifera</name>
    <dbReference type="NCBI Taxonomy" id="417176"/>
    <lineage>
        <taxon>Eukaryota</taxon>
        <taxon>Fungi</taxon>
        <taxon>Fungi incertae sedis</taxon>
        <taxon>Zoopagomycota</taxon>
        <taxon>Kickxellomycotina</taxon>
        <taxon>Kickxellomycetes</taxon>
        <taxon>Kickxellales</taxon>
        <taxon>Kickxellaceae</taxon>
        <taxon>Coemansia</taxon>
    </lineage>
</organism>
<evidence type="ECO:0000313" key="2">
    <source>
        <dbReference type="Proteomes" id="UP001139981"/>
    </source>
</evidence>
<dbReference type="EMBL" id="JANBVB010000012">
    <property type="protein sequence ID" value="KAJ2900073.1"/>
    <property type="molecule type" value="Genomic_DNA"/>
</dbReference>
<comment type="caution">
    <text evidence="1">The sequence shown here is derived from an EMBL/GenBank/DDBJ whole genome shotgun (WGS) entry which is preliminary data.</text>
</comment>
<reference evidence="1" key="1">
    <citation type="submission" date="2022-07" db="EMBL/GenBank/DDBJ databases">
        <title>Phylogenomic reconstructions and comparative analyses of Kickxellomycotina fungi.</title>
        <authorList>
            <person name="Reynolds N.K."/>
            <person name="Stajich J.E."/>
            <person name="Barry K."/>
            <person name="Grigoriev I.V."/>
            <person name="Crous P."/>
            <person name="Smith M.E."/>
        </authorList>
    </citation>
    <scope>NUCLEOTIDE SEQUENCE</scope>
    <source>
        <strain evidence="1">CBS 190363</strain>
    </source>
</reference>
<keyword evidence="2" id="KW-1185">Reference proteome</keyword>
<protein>
    <submittedName>
        <fullName evidence="1">Uncharacterized protein</fullName>
    </submittedName>
</protein>
<proteinExistence type="predicted"/>
<evidence type="ECO:0000313" key="1">
    <source>
        <dbReference type="EMBL" id="KAJ2900073.1"/>
    </source>
</evidence>
<name>A0ACC1M813_9FUNG</name>
<accession>A0ACC1M813</accession>